<evidence type="ECO:0000313" key="1">
    <source>
        <dbReference type="EMBL" id="RCU43153.1"/>
    </source>
</evidence>
<accession>A0A368MZ73</accession>
<protein>
    <recommendedName>
        <fullName evidence="3">RHS repeat-associated core domain-containing protein</fullName>
    </recommendedName>
</protein>
<reference evidence="1 2" key="1">
    <citation type="submission" date="2018-07" db="EMBL/GenBank/DDBJ databases">
        <title>Chryseobacterium lacus sp. nov., isolated from lake water.</title>
        <authorList>
            <person name="Li C.-M."/>
        </authorList>
    </citation>
    <scope>NUCLEOTIDE SEQUENCE [LARGE SCALE GENOMIC DNA]</scope>
    <source>
        <strain evidence="1 2">YLOS41</strain>
    </source>
</reference>
<comment type="caution">
    <text evidence="1">The sequence shown here is derived from an EMBL/GenBank/DDBJ whole genome shotgun (WGS) entry which is preliminary data.</text>
</comment>
<sequence>MVPPLAAVPPSLTTTILDQLCYQYRYDGRNRLVEKKLPGKGWEYMVYDKADRLILTQDANLEQQGKWMITKYDIFGRVAYTGILPGGNRISMQNQITNLVITETRDTAGFSKNGMQVYYTNGYFTNIQTVLSVNYYDTYPTGSPALPAQILGQDILSQDAQSHNQSTKSLPTASYVKNIEDDNWTKTYTWYDKKGRAVATHSINHLGGYTRTESLLDFAGVPQQTYTYHKRLNSDAEKVIEETFTYDHQNRLLEHKHEVDSQPEEILAQNEYNELSQLANKQVGNGLQSIDYEYNIRGWMTKINEPTDLNGKLFGYQIKYTNPEEATARFNGNIAEIDWAKATGFNEPTIRRYSYSYDAINRLANANFSEPNTAFPNNEFYNENISYDLNGNIQHLLRNAPSFYGNYAEQIDELSYEYNGNRLITVNDGSGNPTGYEGGGNPMEYDANGNMLTMPDKYINQIGYNYLNLPNAIGIHENKFKFLYLYRADGTKLRKLTNLTQQDGEFATITEYIDGFHYLTTQGAPDNNANPVYFAYEQEAFIEEMQLSPNETALRFFPTAEGFYDFENSEYIYQYKDHL</sequence>
<keyword evidence="2" id="KW-1185">Reference proteome</keyword>
<dbReference type="Proteomes" id="UP000252172">
    <property type="component" value="Unassembled WGS sequence"/>
</dbReference>
<dbReference type="EMBL" id="QPIE01000004">
    <property type="protein sequence ID" value="RCU43153.1"/>
    <property type="molecule type" value="Genomic_DNA"/>
</dbReference>
<name>A0A368MZ73_9FLAO</name>
<gene>
    <name evidence="1" type="ORF">DQ356_06910</name>
</gene>
<proteinExistence type="predicted"/>
<organism evidence="1 2">
    <name type="scientific">Chryseobacterium lacus</name>
    <dbReference type="NCBI Taxonomy" id="2058346"/>
    <lineage>
        <taxon>Bacteria</taxon>
        <taxon>Pseudomonadati</taxon>
        <taxon>Bacteroidota</taxon>
        <taxon>Flavobacteriia</taxon>
        <taxon>Flavobacteriales</taxon>
        <taxon>Weeksellaceae</taxon>
        <taxon>Chryseobacterium group</taxon>
        <taxon>Chryseobacterium</taxon>
    </lineage>
</organism>
<evidence type="ECO:0000313" key="2">
    <source>
        <dbReference type="Proteomes" id="UP000252172"/>
    </source>
</evidence>
<evidence type="ECO:0008006" key="3">
    <source>
        <dbReference type="Google" id="ProtNLM"/>
    </source>
</evidence>
<dbReference type="OrthoDB" id="2972467at2"/>
<dbReference type="AlphaFoldDB" id="A0A368MZ73"/>
<dbReference type="Gene3D" id="2.180.10.10">
    <property type="entry name" value="RHS repeat-associated core"/>
    <property type="match status" value="1"/>
</dbReference>
<dbReference type="RefSeq" id="WP_114303740.1">
    <property type="nucleotide sequence ID" value="NZ_QPIE01000004.1"/>
</dbReference>